<reference evidence="6 7" key="1">
    <citation type="submission" date="2017-02" db="EMBL/GenBank/DDBJ databases">
        <authorList>
            <person name="Peterson S.W."/>
        </authorList>
    </citation>
    <scope>NUCLEOTIDE SEQUENCE [LARGE SCALE GENOMIC DNA]</scope>
    <source>
        <strain evidence="6 7">ATCC 35992</strain>
    </source>
</reference>
<dbReference type="AlphaFoldDB" id="A0A1T4VAF6"/>
<name>A0A1T4VAF6_9FIRM</name>
<accession>A0A1T4VAF6</accession>
<dbReference type="SMART" id="SM00382">
    <property type="entry name" value="AAA"/>
    <property type="match status" value="1"/>
</dbReference>
<gene>
    <name evidence="6" type="ORF">SAMN02745111_00487</name>
</gene>
<evidence type="ECO:0000313" key="6">
    <source>
        <dbReference type="EMBL" id="SKA61521.1"/>
    </source>
</evidence>
<dbReference type="InterPro" id="IPR027417">
    <property type="entry name" value="P-loop_NTPase"/>
</dbReference>
<dbReference type="GO" id="GO:0005524">
    <property type="term" value="F:ATP binding"/>
    <property type="evidence" value="ECO:0007669"/>
    <property type="project" value="UniProtKB-KW"/>
</dbReference>
<dbReference type="Pfam" id="PF00005">
    <property type="entry name" value="ABC_tran"/>
    <property type="match status" value="1"/>
</dbReference>
<dbReference type="InterPro" id="IPR017871">
    <property type="entry name" value="ABC_transporter-like_CS"/>
</dbReference>
<dbReference type="InterPro" id="IPR003593">
    <property type="entry name" value="AAA+_ATPase"/>
</dbReference>
<dbReference type="OrthoDB" id="9802264at2"/>
<evidence type="ECO:0000256" key="3">
    <source>
        <dbReference type="ARBA" id="ARBA00022741"/>
    </source>
</evidence>
<dbReference type="STRING" id="39495.SAMN02745111_00487"/>
<dbReference type="PROSITE" id="PS50893">
    <property type="entry name" value="ABC_TRANSPORTER_2"/>
    <property type="match status" value="1"/>
</dbReference>
<evidence type="ECO:0000256" key="1">
    <source>
        <dbReference type="ARBA" id="ARBA00005417"/>
    </source>
</evidence>
<sequence length="219" mass="24131">MIYLKNIVKKYKSGSEEISALNDVSAEIKSGELTVILGPSGSGKSTMLNLLGGMDRPSSGQILINNKDLSNFSDKQLTNYRRKNVGFVFQFYNLVENLNTYENVGIAANLNGNIDKVEEIIKDVGLEKRMKNFPNQLSGGEMQRVAIARAVAKSPKLLLCDEPTGALDVATGDKIFHLLKKYSKNEDTAVVVVTHNPEVAKIADHVIRLQDGKIYSDEK</sequence>
<dbReference type="PANTHER" id="PTHR42798:SF2">
    <property type="entry name" value="ABC TRANSPORTER ATP-BINDING PROTEIN MG467-RELATED"/>
    <property type="match status" value="1"/>
</dbReference>
<evidence type="ECO:0000256" key="2">
    <source>
        <dbReference type="ARBA" id="ARBA00022448"/>
    </source>
</evidence>
<dbReference type="RefSeq" id="WP_078765379.1">
    <property type="nucleotide sequence ID" value="NZ_FUXZ01000003.1"/>
</dbReference>
<dbReference type="Proteomes" id="UP000190814">
    <property type="component" value="Unassembled WGS sequence"/>
</dbReference>
<dbReference type="GO" id="GO:0016887">
    <property type="term" value="F:ATP hydrolysis activity"/>
    <property type="evidence" value="ECO:0007669"/>
    <property type="project" value="InterPro"/>
</dbReference>
<dbReference type="CDD" id="cd03255">
    <property type="entry name" value="ABC_MJ0796_LolCDE_FtsE"/>
    <property type="match status" value="1"/>
</dbReference>
<dbReference type="InterPro" id="IPR017911">
    <property type="entry name" value="MacB-like_ATP-bd"/>
</dbReference>
<dbReference type="PANTHER" id="PTHR42798">
    <property type="entry name" value="LIPOPROTEIN-RELEASING SYSTEM ATP-BINDING PROTEIN LOLD"/>
    <property type="match status" value="1"/>
</dbReference>
<organism evidence="6 7">
    <name type="scientific">Eubacterium uniforme</name>
    <dbReference type="NCBI Taxonomy" id="39495"/>
    <lineage>
        <taxon>Bacteria</taxon>
        <taxon>Bacillati</taxon>
        <taxon>Bacillota</taxon>
        <taxon>Clostridia</taxon>
        <taxon>Eubacteriales</taxon>
        <taxon>Eubacteriaceae</taxon>
        <taxon>Eubacterium</taxon>
    </lineage>
</organism>
<keyword evidence="3" id="KW-0547">Nucleotide-binding</keyword>
<dbReference type="GO" id="GO:0098796">
    <property type="term" value="C:membrane protein complex"/>
    <property type="evidence" value="ECO:0007669"/>
    <property type="project" value="UniProtKB-ARBA"/>
</dbReference>
<comment type="similarity">
    <text evidence="1">Belongs to the ABC transporter superfamily.</text>
</comment>
<dbReference type="EMBL" id="FUXZ01000003">
    <property type="protein sequence ID" value="SKA61521.1"/>
    <property type="molecule type" value="Genomic_DNA"/>
</dbReference>
<keyword evidence="7" id="KW-1185">Reference proteome</keyword>
<evidence type="ECO:0000313" key="7">
    <source>
        <dbReference type="Proteomes" id="UP000190814"/>
    </source>
</evidence>
<dbReference type="SUPFAM" id="SSF52540">
    <property type="entry name" value="P-loop containing nucleoside triphosphate hydrolases"/>
    <property type="match status" value="1"/>
</dbReference>
<feature type="domain" description="ABC transporter" evidence="5">
    <location>
        <begin position="2"/>
        <end position="219"/>
    </location>
</feature>
<evidence type="ECO:0000259" key="5">
    <source>
        <dbReference type="PROSITE" id="PS50893"/>
    </source>
</evidence>
<keyword evidence="4 6" id="KW-0067">ATP-binding</keyword>
<dbReference type="Gene3D" id="3.40.50.300">
    <property type="entry name" value="P-loop containing nucleotide triphosphate hydrolases"/>
    <property type="match status" value="1"/>
</dbReference>
<dbReference type="PROSITE" id="PS00211">
    <property type="entry name" value="ABC_TRANSPORTER_1"/>
    <property type="match status" value="1"/>
</dbReference>
<keyword evidence="2" id="KW-0813">Transport</keyword>
<dbReference type="InterPro" id="IPR003439">
    <property type="entry name" value="ABC_transporter-like_ATP-bd"/>
</dbReference>
<protein>
    <submittedName>
        <fullName evidence="6">Putative ABC transport system ATP-binding protein</fullName>
    </submittedName>
</protein>
<dbReference type="FunFam" id="3.40.50.300:FF:000032">
    <property type="entry name" value="Export ABC transporter ATP-binding protein"/>
    <property type="match status" value="1"/>
</dbReference>
<dbReference type="GO" id="GO:0022857">
    <property type="term" value="F:transmembrane transporter activity"/>
    <property type="evidence" value="ECO:0007669"/>
    <property type="project" value="UniProtKB-ARBA"/>
</dbReference>
<evidence type="ECO:0000256" key="4">
    <source>
        <dbReference type="ARBA" id="ARBA00022840"/>
    </source>
</evidence>
<proteinExistence type="inferred from homology"/>